<dbReference type="Pfam" id="PF02518">
    <property type="entry name" value="HATPase_c"/>
    <property type="match status" value="1"/>
</dbReference>
<dbReference type="EMBL" id="JACJVP010000001">
    <property type="protein sequence ID" value="MBB6669514.1"/>
    <property type="molecule type" value="Genomic_DNA"/>
</dbReference>
<dbReference type="Gene3D" id="6.10.340.10">
    <property type="match status" value="1"/>
</dbReference>
<keyword evidence="7 14" id="KW-0812">Transmembrane</keyword>
<dbReference type="Pfam" id="PF00672">
    <property type="entry name" value="HAMP"/>
    <property type="match status" value="1"/>
</dbReference>
<evidence type="ECO:0000313" key="18">
    <source>
        <dbReference type="Proteomes" id="UP000547209"/>
    </source>
</evidence>
<dbReference type="InterPro" id="IPR003661">
    <property type="entry name" value="HisK_dim/P_dom"/>
</dbReference>
<dbReference type="SMART" id="SM00387">
    <property type="entry name" value="HATPase_c"/>
    <property type="match status" value="1"/>
</dbReference>
<organism evidence="17 18">
    <name type="scientific">Cohnella nanjingensis</name>
    <dbReference type="NCBI Taxonomy" id="1387779"/>
    <lineage>
        <taxon>Bacteria</taxon>
        <taxon>Bacillati</taxon>
        <taxon>Bacillota</taxon>
        <taxon>Bacilli</taxon>
        <taxon>Bacillales</taxon>
        <taxon>Paenibacillaceae</taxon>
        <taxon>Cohnella</taxon>
    </lineage>
</organism>
<comment type="subcellular location">
    <subcellularLocation>
        <location evidence="2">Cell membrane</location>
        <topology evidence="2">Multi-pass membrane protein</topology>
    </subcellularLocation>
</comment>
<gene>
    <name evidence="17" type="ORF">H7C19_02315</name>
</gene>
<dbReference type="InterPro" id="IPR003660">
    <property type="entry name" value="HAMP_dom"/>
</dbReference>
<evidence type="ECO:0000256" key="14">
    <source>
        <dbReference type="SAM" id="Phobius"/>
    </source>
</evidence>
<evidence type="ECO:0000256" key="6">
    <source>
        <dbReference type="ARBA" id="ARBA00022679"/>
    </source>
</evidence>
<evidence type="ECO:0000256" key="1">
    <source>
        <dbReference type="ARBA" id="ARBA00000085"/>
    </source>
</evidence>
<evidence type="ECO:0000256" key="5">
    <source>
        <dbReference type="ARBA" id="ARBA00022553"/>
    </source>
</evidence>
<dbReference type="SMART" id="SM00388">
    <property type="entry name" value="HisKA"/>
    <property type="match status" value="1"/>
</dbReference>
<keyword evidence="4" id="KW-1003">Cell membrane</keyword>
<dbReference type="Gene3D" id="3.30.565.10">
    <property type="entry name" value="Histidine kinase-like ATPase, C-terminal domain"/>
    <property type="match status" value="1"/>
</dbReference>
<feature type="domain" description="HAMP" evidence="16">
    <location>
        <begin position="182"/>
        <end position="234"/>
    </location>
</feature>
<evidence type="ECO:0000256" key="8">
    <source>
        <dbReference type="ARBA" id="ARBA00022741"/>
    </source>
</evidence>
<dbReference type="SUPFAM" id="SSF47384">
    <property type="entry name" value="Homodimeric domain of signal transducing histidine kinase"/>
    <property type="match status" value="1"/>
</dbReference>
<keyword evidence="12" id="KW-0902">Two-component regulatory system</keyword>
<keyword evidence="10" id="KW-0067">ATP-binding</keyword>
<dbReference type="InterPro" id="IPR005467">
    <property type="entry name" value="His_kinase_dom"/>
</dbReference>
<comment type="caution">
    <text evidence="17">The sequence shown here is derived from an EMBL/GenBank/DDBJ whole genome shotgun (WGS) entry which is preliminary data.</text>
</comment>
<comment type="catalytic activity">
    <reaction evidence="1">
        <text>ATP + protein L-histidine = ADP + protein N-phospho-L-histidine.</text>
        <dbReference type="EC" id="2.7.13.3"/>
    </reaction>
</comment>
<evidence type="ECO:0000256" key="10">
    <source>
        <dbReference type="ARBA" id="ARBA00022840"/>
    </source>
</evidence>
<evidence type="ECO:0000256" key="7">
    <source>
        <dbReference type="ARBA" id="ARBA00022692"/>
    </source>
</evidence>
<dbReference type="InterPro" id="IPR036890">
    <property type="entry name" value="HATPase_C_sf"/>
</dbReference>
<evidence type="ECO:0000256" key="9">
    <source>
        <dbReference type="ARBA" id="ARBA00022777"/>
    </source>
</evidence>
<dbReference type="GO" id="GO:0000155">
    <property type="term" value="F:phosphorelay sensor kinase activity"/>
    <property type="evidence" value="ECO:0007669"/>
    <property type="project" value="InterPro"/>
</dbReference>
<dbReference type="Pfam" id="PF00512">
    <property type="entry name" value="HisKA"/>
    <property type="match status" value="1"/>
</dbReference>
<dbReference type="PROSITE" id="PS50109">
    <property type="entry name" value="HIS_KIN"/>
    <property type="match status" value="1"/>
</dbReference>
<dbReference type="SMART" id="SM00304">
    <property type="entry name" value="HAMP"/>
    <property type="match status" value="1"/>
</dbReference>
<keyword evidence="13 14" id="KW-0472">Membrane</keyword>
<dbReference type="AlphaFoldDB" id="A0A7X0RNV4"/>
<evidence type="ECO:0000259" key="15">
    <source>
        <dbReference type="PROSITE" id="PS50109"/>
    </source>
</evidence>
<keyword evidence="9 17" id="KW-0418">Kinase</keyword>
<proteinExistence type="predicted"/>
<sequence length="446" mass="50504">MRFIRQSLMSKYILLLLFALVIWPTFPAGYYFLYLWTHPNSFYETEKLDAMWKAEAITLNGASASLIHEKLMGIHGRYPEARLFWVDASGHTQFVEKRPADIPAQWSYRESVAFDANIKEDKETYTVTALIGGSPEQGWMVFQMPTRHTDLSMVPFFGDARLAILFSMACGGIVVVSLLFFLRLRRRLIRLKKAMADTGTSGVPREVAVRNRDEIGELERSFNEMVDQLRRSREREREEESLRSQFIASISHDLRTPLTVIRQHAYVVQKNPASPQGISSMEVIVNKLGDVGKLIDNLLSHTLLAAGKYPLKTKDVHVIEEVRNAVAEWYPLFEQEGFEIDVNLPEDKALVWHVDPLWLRSMLDNLFQNVVRHAKSGGYVGVHVAERNGWTCLEISDKGLGLERPSSAKGAGIGLSIVALMAKNMNLHWEIASSSAGTRIYIGKPI</sequence>
<evidence type="ECO:0000256" key="12">
    <source>
        <dbReference type="ARBA" id="ARBA00023012"/>
    </source>
</evidence>
<dbReference type="GO" id="GO:0005524">
    <property type="term" value="F:ATP binding"/>
    <property type="evidence" value="ECO:0007669"/>
    <property type="project" value="UniProtKB-KW"/>
</dbReference>
<evidence type="ECO:0000256" key="2">
    <source>
        <dbReference type="ARBA" id="ARBA00004651"/>
    </source>
</evidence>
<feature type="transmembrane region" description="Helical" evidence="14">
    <location>
        <begin position="12"/>
        <end position="33"/>
    </location>
</feature>
<dbReference type="PANTHER" id="PTHR45528">
    <property type="entry name" value="SENSOR HISTIDINE KINASE CPXA"/>
    <property type="match status" value="1"/>
</dbReference>
<keyword evidence="8" id="KW-0547">Nucleotide-binding</keyword>
<keyword evidence="5" id="KW-0597">Phosphoprotein</keyword>
<dbReference type="PROSITE" id="PS50885">
    <property type="entry name" value="HAMP"/>
    <property type="match status" value="1"/>
</dbReference>
<keyword evidence="18" id="KW-1185">Reference proteome</keyword>
<feature type="domain" description="Histidine kinase" evidence="15">
    <location>
        <begin position="249"/>
        <end position="446"/>
    </location>
</feature>
<dbReference type="Gene3D" id="1.10.287.130">
    <property type="match status" value="1"/>
</dbReference>
<dbReference type="SUPFAM" id="SSF158472">
    <property type="entry name" value="HAMP domain-like"/>
    <property type="match status" value="1"/>
</dbReference>
<keyword evidence="6" id="KW-0808">Transferase</keyword>
<dbReference type="CDD" id="cd06225">
    <property type="entry name" value="HAMP"/>
    <property type="match status" value="1"/>
</dbReference>
<dbReference type="InterPro" id="IPR003594">
    <property type="entry name" value="HATPase_dom"/>
</dbReference>
<dbReference type="InterPro" id="IPR050398">
    <property type="entry name" value="HssS/ArlS-like"/>
</dbReference>
<keyword evidence="11 14" id="KW-1133">Transmembrane helix</keyword>
<accession>A0A7X0RNV4</accession>
<dbReference type="InterPro" id="IPR036097">
    <property type="entry name" value="HisK_dim/P_sf"/>
</dbReference>
<evidence type="ECO:0000256" key="13">
    <source>
        <dbReference type="ARBA" id="ARBA00023136"/>
    </source>
</evidence>
<name>A0A7X0RNV4_9BACL</name>
<evidence type="ECO:0000313" key="17">
    <source>
        <dbReference type="EMBL" id="MBB6669514.1"/>
    </source>
</evidence>
<dbReference type="SUPFAM" id="SSF55874">
    <property type="entry name" value="ATPase domain of HSP90 chaperone/DNA topoisomerase II/histidine kinase"/>
    <property type="match status" value="1"/>
</dbReference>
<evidence type="ECO:0000256" key="11">
    <source>
        <dbReference type="ARBA" id="ARBA00022989"/>
    </source>
</evidence>
<dbReference type="Proteomes" id="UP000547209">
    <property type="component" value="Unassembled WGS sequence"/>
</dbReference>
<protein>
    <recommendedName>
        <fullName evidence="3">histidine kinase</fullName>
        <ecNumber evidence="3">2.7.13.3</ecNumber>
    </recommendedName>
</protein>
<dbReference type="CDD" id="cd00082">
    <property type="entry name" value="HisKA"/>
    <property type="match status" value="1"/>
</dbReference>
<evidence type="ECO:0000259" key="16">
    <source>
        <dbReference type="PROSITE" id="PS50885"/>
    </source>
</evidence>
<dbReference type="PANTHER" id="PTHR45528:SF9">
    <property type="entry name" value="SENSOR HISTIDINE KINASE YBDK"/>
    <property type="match status" value="1"/>
</dbReference>
<reference evidence="17 18" key="1">
    <citation type="submission" date="2020-08" db="EMBL/GenBank/DDBJ databases">
        <title>Cohnella phylogeny.</title>
        <authorList>
            <person name="Dunlap C."/>
        </authorList>
    </citation>
    <scope>NUCLEOTIDE SEQUENCE [LARGE SCALE GENOMIC DNA]</scope>
    <source>
        <strain evidence="17 18">DSM 28246</strain>
    </source>
</reference>
<feature type="transmembrane region" description="Helical" evidence="14">
    <location>
        <begin position="162"/>
        <end position="182"/>
    </location>
</feature>
<evidence type="ECO:0000256" key="3">
    <source>
        <dbReference type="ARBA" id="ARBA00012438"/>
    </source>
</evidence>
<dbReference type="EC" id="2.7.13.3" evidence="3"/>
<dbReference type="GO" id="GO:0005886">
    <property type="term" value="C:plasma membrane"/>
    <property type="evidence" value="ECO:0007669"/>
    <property type="project" value="UniProtKB-SubCell"/>
</dbReference>
<evidence type="ECO:0000256" key="4">
    <source>
        <dbReference type="ARBA" id="ARBA00022475"/>
    </source>
</evidence>